<feature type="transmembrane region" description="Helical" evidence="14">
    <location>
        <begin position="596"/>
        <end position="616"/>
    </location>
</feature>
<dbReference type="InterPro" id="IPR020846">
    <property type="entry name" value="MFS_dom"/>
</dbReference>
<dbReference type="SUPFAM" id="SSF54001">
    <property type="entry name" value="Cysteine proteinases"/>
    <property type="match status" value="1"/>
</dbReference>
<feature type="coiled-coil region" evidence="13">
    <location>
        <begin position="278"/>
        <end position="363"/>
    </location>
</feature>
<dbReference type="PROSITE" id="PS52048">
    <property type="entry name" value="UCH_DOMAIN"/>
    <property type="match status" value="1"/>
</dbReference>
<dbReference type="PROSITE" id="PS50850">
    <property type="entry name" value="MFS"/>
    <property type="match status" value="1"/>
</dbReference>
<name>A0ABY8TJC7_TETOB</name>
<dbReference type="PRINTS" id="PR00707">
    <property type="entry name" value="UBCTHYDRLASE"/>
</dbReference>
<keyword evidence="4" id="KW-0813">Transport</keyword>
<protein>
    <recommendedName>
        <fullName evidence="3 12">ubiquitinyl hydrolase 1</fullName>
        <ecNumber evidence="3 12">3.4.19.12</ecNumber>
    </recommendedName>
</protein>
<evidence type="ECO:0000313" key="17">
    <source>
        <dbReference type="EMBL" id="WIA08522.1"/>
    </source>
</evidence>
<evidence type="ECO:0000256" key="2">
    <source>
        <dbReference type="ARBA" id="ARBA00004141"/>
    </source>
</evidence>
<dbReference type="PANTHER" id="PTHR43791:SF36">
    <property type="entry name" value="TRANSPORTER, PUTATIVE (AFU_ORTHOLOGUE AFUA_6G08340)-RELATED"/>
    <property type="match status" value="1"/>
</dbReference>
<evidence type="ECO:0000256" key="3">
    <source>
        <dbReference type="ARBA" id="ARBA00012759"/>
    </source>
</evidence>
<keyword evidence="7 12" id="KW-0833">Ubl conjugation pathway</keyword>
<evidence type="ECO:0000256" key="1">
    <source>
        <dbReference type="ARBA" id="ARBA00000707"/>
    </source>
</evidence>
<evidence type="ECO:0000256" key="7">
    <source>
        <dbReference type="ARBA" id="ARBA00022786"/>
    </source>
</evidence>
<evidence type="ECO:0000256" key="10">
    <source>
        <dbReference type="ARBA" id="ARBA00022989"/>
    </source>
</evidence>
<keyword evidence="8 12" id="KW-0378">Hydrolase</keyword>
<feature type="transmembrane region" description="Helical" evidence="14">
    <location>
        <begin position="746"/>
        <end position="766"/>
    </location>
</feature>
<evidence type="ECO:0000313" key="18">
    <source>
        <dbReference type="Proteomes" id="UP001244341"/>
    </source>
</evidence>
<feature type="site" description="Transition state stabilizer" evidence="12">
    <location>
        <position position="81"/>
    </location>
</feature>
<keyword evidence="13" id="KW-0175">Coiled coil</keyword>
<feature type="active site" description="Proton donor" evidence="12">
    <location>
        <position position="162"/>
    </location>
</feature>
<accession>A0ABY8TJC7</accession>
<dbReference type="CDD" id="cd09617">
    <property type="entry name" value="Peptidase_C12_UCH37_BAP1"/>
    <property type="match status" value="1"/>
</dbReference>
<dbReference type="Gene3D" id="1.20.58.860">
    <property type="match status" value="1"/>
</dbReference>
<dbReference type="Gene3D" id="1.20.1250.20">
    <property type="entry name" value="MFS general substrate transporter like domains"/>
    <property type="match status" value="2"/>
</dbReference>
<feature type="transmembrane region" description="Helical" evidence="14">
    <location>
        <begin position="837"/>
        <end position="856"/>
    </location>
</feature>
<dbReference type="SUPFAM" id="SSF103473">
    <property type="entry name" value="MFS general substrate transporter"/>
    <property type="match status" value="1"/>
</dbReference>
<evidence type="ECO:0000256" key="4">
    <source>
        <dbReference type="ARBA" id="ARBA00022448"/>
    </source>
</evidence>
<comment type="similarity">
    <text evidence="12">Belongs to the peptidase C12 family.</text>
</comment>
<feature type="transmembrane region" description="Helical" evidence="14">
    <location>
        <begin position="471"/>
        <end position="490"/>
    </location>
</feature>
<evidence type="ECO:0000256" key="13">
    <source>
        <dbReference type="SAM" id="Coils"/>
    </source>
</evidence>
<dbReference type="InterPro" id="IPR041507">
    <property type="entry name" value="UCH_C"/>
</dbReference>
<feature type="site" description="Important for enzyme activity" evidence="12">
    <location>
        <position position="177"/>
    </location>
</feature>
<dbReference type="Pfam" id="PF01088">
    <property type="entry name" value="Peptidase_C12"/>
    <property type="match status" value="1"/>
</dbReference>
<evidence type="ECO:0000259" key="16">
    <source>
        <dbReference type="PROSITE" id="PS52048"/>
    </source>
</evidence>
<dbReference type="EMBL" id="CP126208">
    <property type="protein sequence ID" value="WIA08522.1"/>
    <property type="molecule type" value="Genomic_DNA"/>
</dbReference>
<dbReference type="InterPro" id="IPR038765">
    <property type="entry name" value="Papain-like_cys_pep_sf"/>
</dbReference>
<keyword evidence="5 12" id="KW-0645">Protease</keyword>
<keyword evidence="11 14" id="KW-0472">Membrane</keyword>
<dbReference type="CDD" id="cd17319">
    <property type="entry name" value="MFS_ExuT_GudP_like"/>
    <property type="match status" value="1"/>
</dbReference>
<keyword evidence="6 14" id="KW-0812">Transmembrane</keyword>
<feature type="domain" description="Major facilitator superfamily (MFS) profile" evidence="15">
    <location>
        <begin position="438"/>
        <end position="861"/>
    </location>
</feature>
<evidence type="ECO:0000256" key="14">
    <source>
        <dbReference type="SAM" id="Phobius"/>
    </source>
</evidence>
<feature type="transmembrane region" description="Helical" evidence="14">
    <location>
        <begin position="807"/>
        <end position="825"/>
    </location>
</feature>
<feature type="transmembrane region" description="Helical" evidence="14">
    <location>
        <begin position="772"/>
        <end position="795"/>
    </location>
</feature>
<dbReference type="Pfam" id="PF07690">
    <property type="entry name" value="MFS_1"/>
    <property type="match status" value="1"/>
</dbReference>
<dbReference type="InterPro" id="IPR011701">
    <property type="entry name" value="MFS"/>
</dbReference>
<feature type="transmembrane region" description="Helical" evidence="14">
    <location>
        <begin position="528"/>
        <end position="551"/>
    </location>
</feature>
<keyword evidence="9 12" id="KW-0788">Thiol protease</keyword>
<sequence length="885" mass="97239">MAGKGETWTTIESDPGVFTELIQQIGVKGVQVEELYSLDPDSLRSVKPVYGLIFLFKWRHEKDERPVDSSEDASKVFFASQVINNACATQAILSILLNCPQLQLGQELSNFREFTADFPPELKGLAISNSDSIRTAHNSFARPEPLVPDEQRTAGDDDDVYHFIGYVPVNGKLYELDGLKQGPIMLADAVDQDSWLDEVAPHIQARIARYAANEIRFNLMAVIGDRQAALQQQLAQAQAKRQAVSDKLSGGSGAAAMETDAAGSSAHQEQPLVLPDDEAALQQLLAEAADEAERLQDALAAEQAKRANWHAENIRRKHNYIPFLFNFLKLLAEKKKLKRLIDEALEKQQLQQAERAAKQAKGATASQQSTLAWCSSSLDLLLVLLQSLPTVNMVKKADMARNKSALSVAASEMSGYTGYDKPTRKLLVSAERKMAVRVLVGVFLTIFINYIDRTNLAFASVQLNADIGLSPSIYGLGSGLFFIAYAFFQLPSNIALDFFGGPLWMSFICFAWGVVAAAFAGIKNQATFLALRFLLGIFEAGAFPGMVFYVSTLYPRNRTQVPMTAIVMGILVSQCVGAAMAAGFLSMDGISGMRGWQWLFLIEGLLCVCVSAYWVFVMPRSIETMKFLTEEERDALQQVMDDQASTERKYENERTMACYWEKIKISCRNPITFVAALWGFFYFWAYYGIIYWAPMLVNVVLGRPATSKNHKADVTTVLLTAIPYAAAAVWQVIYSWHSQYRNEKRWHIVASWSSAAILMCLLPTAIKGSPAAGFAVFILCTMFVYGSFSISNSYIAGLLGAERGTGGAIYNSLGNLGGFVGPYVIGALYEKTHGHESGMYVMGAGLAASCIIVALYQPRWSEAKAMPHAPSGVAMAADVKSIDNA</sequence>
<dbReference type="PANTHER" id="PTHR43791">
    <property type="entry name" value="PERMEASE-RELATED"/>
    <property type="match status" value="1"/>
</dbReference>
<dbReference type="Proteomes" id="UP001244341">
    <property type="component" value="Chromosome 1b"/>
</dbReference>
<proteinExistence type="inferred from homology"/>
<dbReference type="InterPro" id="IPR001578">
    <property type="entry name" value="Peptidase_C12_UCH"/>
</dbReference>
<feature type="transmembrane region" description="Helical" evidence="14">
    <location>
        <begin position="434"/>
        <end position="451"/>
    </location>
</feature>
<evidence type="ECO:0000256" key="9">
    <source>
        <dbReference type="ARBA" id="ARBA00022807"/>
    </source>
</evidence>
<comment type="catalytic activity">
    <reaction evidence="1 12">
        <text>Thiol-dependent hydrolysis of ester, thioester, amide, peptide and isopeptide bonds formed by the C-terminal Gly of ubiquitin (a 76-residue protein attached to proteins as an intracellular targeting signal).</text>
        <dbReference type="EC" id="3.4.19.12"/>
    </reaction>
</comment>
<evidence type="ECO:0000256" key="5">
    <source>
        <dbReference type="ARBA" id="ARBA00022670"/>
    </source>
</evidence>
<evidence type="ECO:0000256" key="11">
    <source>
        <dbReference type="ARBA" id="ARBA00023136"/>
    </source>
</evidence>
<dbReference type="InterPro" id="IPR036959">
    <property type="entry name" value="Peptidase_C12_UCH_sf"/>
</dbReference>
<organism evidence="17 18">
    <name type="scientific">Tetradesmus obliquus</name>
    <name type="common">Green alga</name>
    <name type="synonym">Acutodesmus obliquus</name>
    <dbReference type="NCBI Taxonomy" id="3088"/>
    <lineage>
        <taxon>Eukaryota</taxon>
        <taxon>Viridiplantae</taxon>
        <taxon>Chlorophyta</taxon>
        <taxon>core chlorophytes</taxon>
        <taxon>Chlorophyceae</taxon>
        <taxon>CS clade</taxon>
        <taxon>Sphaeropleales</taxon>
        <taxon>Scenedesmaceae</taxon>
        <taxon>Tetradesmus</taxon>
    </lineage>
</organism>
<keyword evidence="18" id="KW-1185">Reference proteome</keyword>
<dbReference type="Gene3D" id="3.40.532.10">
    <property type="entry name" value="Peptidase C12, ubiquitin carboxyl-terminal hydrolase"/>
    <property type="match status" value="1"/>
</dbReference>
<feature type="transmembrane region" description="Helical" evidence="14">
    <location>
        <begin position="563"/>
        <end position="584"/>
    </location>
</feature>
<dbReference type="InterPro" id="IPR036259">
    <property type="entry name" value="MFS_trans_sf"/>
</dbReference>
<gene>
    <name evidence="17" type="ORF">OEZ85_007956</name>
</gene>
<feature type="transmembrane region" description="Helical" evidence="14">
    <location>
        <begin position="502"/>
        <end position="522"/>
    </location>
</feature>
<dbReference type="Pfam" id="PF18031">
    <property type="entry name" value="UCH_C"/>
    <property type="match status" value="1"/>
</dbReference>
<feature type="transmembrane region" description="Helical" evidence="14">
    <location>
        <begin position="714"/>
        <end position="734"/>
    </location>
</feature>
<comment type="subcellular location">
    <subcellularLocation>
        <location evidence="2">Membrane</location>
        <topology evidence="2">Multi-pass membrane protein</topology>
    </subcellularLocation>
</comment>
<feature type="active site" description="Nucleophile" evidence="12">
    <location>
        <position position="87"/>
    </location>
</feature>
<dbReference type="PROSITE" id="PS52049">
    <property type="entry name" value="ULD"/>
    <property type="match status" value="1"/>
</dbReference>
<evidence type="ECO:0000256" key="6">
    <source>
        <dbReference type="ARBA" id="ARBA00022692"/>
    </source>
</evidence>
<dbReference type="EC" id="3.4.19.12" evidence="3 12"/>
<evidence type="ECO:0000256" key="12">
    <source>
        <dbReference type="PROSITE-ProRule" id="PRU01393"/>
    </source>
</evidence>
<reference evidence="17 18" key="1">
    <citation type="submission" date="2023-05" db="EMBL/GenBank/DDBJ databases">
        <title>A 100% complete, gapless, phased diploid assembly of the Scenedesmus obliquus UTEX 3031 genome.</title>
        <authorList>
            <person name="Biondi T.C."/>
            <person name="Hanschen E.R."/>
            <person name="Kwon T."/>
            <person name="Eng W."/>
            <person name="Kruse C.P.S."/>
            <person name="Koehler S.I."/>
            <person name="Kunde Y."/>
            <person name="Gleasner C.D."/>
            <person name="You Mak K.T."/>
            <person name="Polle J."/>
            <person name="Hovde B.T."/>
            <person name="Starkenburg S.R."/>
        </authorList>
    </citation>
    <scope>NUCLEOTIDE SEQUENCE [LARGE SCALE GENOMIC DNA]</scope>
    <source>
        <strain evidence="17 18">DOE0152z</strain>
    </source>
</reference>
<feature type="domain" description="UCH catalytic" evidence="16">
    <location>
        <begin position="7"/>
        <end position="224"/>
    </location>
</feature>
<feature type="transmembrane region" description="Helical" evidence="14">
    <location>
        <begin position="671"/>
        <end position="694"/>
    </location>
</feature>
<evidence type="ECO:0000259" key="15">
    <source>
        <dbReference type="PROSITE" id="PS50850"/>
    </source>
</evidence>
<keyword evidence="10 14" id="KW-1133">Transmembrane helix</keyword>
<evidence type="ECO:0000256" key="8">
    <source>
        <dbReference type="ARBA" id="ARBA00022801"/>
    </source>
</evidence>